<dbReference type="SMART" id="SM00718">
    <property type="entry name" value="DM4_12"/>
    <property type="match status" value="1"/>
</dbReference>
<gene>
    <name evidence="2" type="ORF">FJT64_008354</name>
</gene>
<evidence type="ECO:0000313" key="2">
    <source>
        <dbReference type="EMBL" id="KAF0293965.1"/>
    </source>
</evidence>
<name>A0A6A4VIV7_AMPAM</name>
<sequence length="310" mass="34010">MSSARLVTSVQHQPSLRHFTMVLQQLLESQRFSIQGARFRVRNIVGLPPLRWTWDDVNFRGSMLLVLTSSILITDLFDLDDKRGYSDLAFSRPFWSMTTTISLPVLTDADGDGTPRLRGIVQFLMPIIIFLDTLFDENASSSGRGKGRSLAHDQLEIFGSIERSLSSVGVEGRPCLLRFICEMHQRPIGRNSILGEVFDVVFSPKPSLVDVLHDYSLASERGADGGDCAAAYSACPMSLLTLMKAGQEQQQYEQGLAGGQGGDRLAVTKVQADEIRIGDTGTAPASGPGQDDPFDDNTPNYLNAGPQIWQ</sequence>
<dbReference type="PANTHER" id="PTHR21398:SF6">
    <property type="entry name" value="AGAP007094-PA"/>
    <property type="match status" value="1"/>
</dbReference>
<accession>A0A6A4VIV7</accession>
<evidence type="ECO:0000256" key="1">
    <source>
        <dbReference type="SAM" id="MobiDB-lite"/>
    </source>
</evidence>
<dbReference type="InterPro" id="IPR006631">
    <property type="entry name" value="DM4_12"/>
</dbReference>
<feature type="region of interest" description="Disordered" evidence="1">
    <location>
        <begin position="276"/>
        <end position="310"/>
    </location>
</feature>
<protein>
    <submittedName>
        <fullName evidence="2">Uncharacterized protein</fullName>
    </submittedName>
</protein>
<dbReference type="OrthoDB" id="6364863at2759"/>
<evidence type="ECO:0000313" key="3">
    <source>
        <dbReference type="Proteomes" id="UP000440578"/>
    </source>
</evidence>
<comment type="caution">
    <text evidence="2">The sequence shown here is derived from an EMBL/GenBank/DDBJ whole genome shotgun (WGS) entry which is preliminary data.</text>
</comment>
<dbReference type="EMBL" id="VIIS01001714">
    <property type="protein sequence ID" value="KAF0293965.1"/>
    <property type="molecule type" value="Genomic_DNA"/>
</dbReference>
<keyword evidence="3" id="KW-1185">Reference proteome</keyword>
<dbReference type="Pfam" id="PF07841">
    <property type="entry name" value="DM4_12"/>
    <property type="match status" value="1"/>
</dbReference>
<organism evidence="2 3">
    <name type="scientific">Amphibalanus amphitrite</name>
    <name type="common">Striped barnacle</name>
    <name type="synonym">Balanus amphitrite</name>
    <dbReference type="NCBI Taxonomy" id="1232801"/>
    <lineage>
        <taxon>Eukaryota</taxon>
        <taxon>Metazoa</taxon>
        <taxon>Ecdysozoa</taxon>
        <taxon>Arthropoda</taxon>
        <taxon>Crustacea</taxon>
        <taxon>Multicrustacea</taxon>
        <taxon>Cirripedia</taxon>
        <taxon>Thoracica</taxon>
        <taxon>Thoracicalcarea</taxon>
        <taxon>Balanomorpha</taxon>
        <taxon>Balanoidea</taxon>
        <taxon>Balanidae</taxon>
        <taxon>Amphibalaninae</taxon>
        <taxon>Amphibalanus</taxon>
    </lineage>
</organism>
<dbReference type="Proteomes" id="UP000440578">
    <property type="component" value="Unassembled WGS sequence"/>
</dbReference>
<reference evidence="2 3" key="1">
    <citation type="submission" date="2019-07" db="EMBL/GenBank/DDBJ databases">
        <title>Draft genome assembly of a fouling barnacle, Amphibalanus amphitrite (Darwin, 1854): The first reference genome for Thecostraca.</title>
        <authorList>
            <person name="Kim W."/>
        </authorList>
    </citation>
    <scope>NUCLEOTIDE SEQUENCE [LARGE SCALE GENOMIC DNA]</scope>
    <source>
        <strain evidence="2">SNU_AA5</strain>
        <tissue evidence="2">Soma without cirri and trophi</tissue>
    </source>
</reference>
<proteinExistence type="predicted"/>
<dbReference type="PANTHER" id="PTHR21398">
    <property type="entry name" value="AGAP007094-PA"/>
    <property type="match status" value="1"/>
</dbReference>
<dbReference type="AlphaFoldDB" id="A0A6A4VIV7"/>